<feature type="region of interest" description="Disordered" evidence="6">
    <location>
        <begin position="239"/>
        <end position="269"/>
    </location>
</feature>
<keyword evidence="2" id="KW-0539">Nucleus</keyword>
<dbReference type="Proteomes" id="UP000829720">
    <property type="component" value="Unassembled WGS sequence"/>
</dbReference>
<dbReference type="Pfam" id="PF13889">
    <property type="entry name" value="Chromosome_seg"/>
    <property type="match status" value="1"/>
</dbReference>
<comment type="subcellular location">
    <subcellularLocation>
        <location evidence="1">Nucleus</location>
    </subcellularLocation>
</comment>
<evidence type="ECO:0000259" key="7">
    <source>
        <dbReference type="SMART" id="SM01177"/>
    </source>
</evidence>
<evidence type="ECO:0000256" key="3">
    <source>
        <dbReference type="ARBA" id="ARBA00034497"/>
    </source>
</evidence>
<dbReference type="Pfam" id="PF13915">
    <property type="entry name" value="DUF4210"/>
    <property type="match status" value="1"/>
</dbReference>
<feature type="region of interest" description="Disordered" evidence="6">
    <location>
        <begin position="395"/>
        <end position="473"/>
    </location>
</feature>
<dbReference type="SMART" id="SM01177">
    <property type="entry name" value="DUF4210"/>
    <property type="match status" value="1"/>
</dbReference>
<comment type="function">
    <text evidence="4">Transcription regulator that syncronizes transcriptional and translational programs to promote macrophage invasion of tissues.</text>
</comment>
<keyword evidence="9" id="KW-1185">Reference proteome</keyword>
<feature type="region of interest" description="Disordered" evidence="6">
    <location>
        <begin position="522"/>
        <end position="621"/>
    </location>
</feature>
<feature type="compositionally biased region" description="Polar residues" evidence="6">
    <location>
        <begin position="674"/>
        <end position="688"/>
    </location>
</feature>
<evidence type="ECO:0000256" key="5">
    <source>
        <dbReference type="ARBA" id="ARBA00040290"/>
    </source>
</evidence>
<proteinExistence type="inferred from homology"/>
<organism evidence="8 9">
    <name type="scientific">Albula goreensis</name>
    <dbReference type="NCBI Taxonomy" id="1534307"/>
    <lineage>
        <taxon>Eukaryota</taxon>
        <taxon>Metazoa</taxon>
        <taxon>Chordata</taxon>
        <taxon>Craniata</taxon>
        <taxon>Vertebrata</taxon>
        <taxon>Euteleostomi</taxon>
        <taxon>Actinopterygii</taxon>
        <taxon>Neopterygii</taxon>
        <taxon>Teleostei</taxon>
        <taxon>Albuliformes</taxon>
        <taxon>Albulidae</taxon>
        <taxon>Albula</taxon>
    </lineage>
</organism>
<name>A0A8T3CZN5_9TELE</name>
<evidence type="ECO:0000313" key="9">
    <source>
        <dbReference type="Proteomes" id="UP000829720"/>
    </source>
</evidence>
<feature type="compositionally biased region" description="Polar residues" evidence="6">
    <location>
        <begin position="330"/>
        <end position="340"/>
    </location>
</feature>
<accession>A0A8T3CZN5</accession>
<comment type="caution">
    <text evidence="8">The sequence shown here is derived from an EMBL/GenBank/DDBJ whole genome shotgun (WGS) entry which is preliminary data.</text>
</comment>
<sequence length="1004" mass="112165">MKPDRDVAEEFFEYDAEEFLVLLSLLVTEGRTPECSVKGRTEGLHCPPAQSALPVHSKHECSDKLPQCRQARRTRSEVMLLWRNNIPIMIEVMLLPDCCYSDEGPSTEGNDINDPAIKQDALLLERWTLQPVPRQSGDRFIEEKTLLLAVRSYVFFSQLSAWLSASHGIVPRNILYRISAADEELLWNFSQPPAEHAFPVPNVSHSVALKVRVQSLPRQPNYPVLKCSIHTSLTFYGKQSLDQEKPRQHRDLAGTDQRGLRGSPPLSRLARSPVLHGMASSRQYQHPQDLPSGKAVKWLYSRLHSSPDVRPVESYGTSVNGAEGYKMPSPETSVRASKSPSLLDPLVPPRPGNRAPLGETNPLIGSLLQERQDVIARIAQHLNYCDPTAPHIPDSLFGSPEVQDPKSFWGPRENHGLFRKNKEPCGSDQGCATRQDDDPSENAHERRSWSSPSDTPMGFPGKARTDSDLRSSPKPAACRKLLLLDPAEASRISEAMQDISRLIQDTFQQSQSRCSSLLHNAYKSRKDGMSNTPNKSESGQSKRQAQLQGTSPDTPIANGTDSHICTDSRSFRINGADSIRQDCPHRPQDPACIKLEDPAQKPEQKTLHGLQNAKKDPGNSASIRRNVQKQLPEDFQGHHHLNTQDISSLKDIVVTQGHDKPGSQNGHWQDENQDPSTRRTFASLTQRASSRERATRTEGVQNGDVLRPNIQSPLKPCNIWKKQNRHSLDGTATKAFHPCTGLPLLSSPVPQRKTQTGYFDLDTSLIRCNGLPWSSSRRAYLKREGDTDEPNQQLFSTSAPPGSLSLLGNFEECVLNYRLEPLGTVEGFTAEVGASGTFCPSHMTLPVDVSFYSVSDDNAPSPYMGVINLESLGKRGYRVPSSGTIQVTLFNPNKTVVKMFVVVYDLREMPASHQTFLRQRTFSVPVKRETNGYVSKKPLPLRQERTLRYLIHLRFQSSKSGKIYLHRDIRLLFSRKSMEVDSGAAYELKSFTESPADPQFSPRC</sequence>
<evidence type="ECO:0000256" key="4">
    <source>
        <dbReference type="ARBA" id="ARBA00037191"/>
    </source>
</evidence>
<feature type="compositionally biased region" description="Polar residues" evidence="6">
    <location>
        <begin position="529"/>
        <end position="563"/>
    </location>
</feature>
<feature type="region of interest" description="Disordered" evidence="6">
    <location>
        <begin position="656"/>
        <end position="708"/>
    </location>
</feature>
<dbReference type="GO" id="GO:0005634">
    <property type="term" value="C:nucleus"/>
    <property type="evidence" value="ECO:0007669"/>
    <property type="project" value="UniProtKB-SubCell"/>
</dbReference>
<dbReference type="InterPro" id="IPR051506">
    <property type="entry name" value="ATOS_Transcription_Regulators"/>
</dbReference>
<feature type="region of interest" description="Disordered" evidence="6">
    <location>
        <begin position="320"/>
        <end position="358"/>
    </location>
</feature>
<gene>
    <name evidence="8" type="ORF">AGOR_G00165240</name>
</gene>
<dbReference type="EMBL" id="JAERUA010000015">
    <property type="protein sequence ID" value="KAI1889661.1"/>
    <property type="molecule type" value="Genomic_DNA"/>
</dbReference>
<feature type="compositionally biased region" description="Basic and acidic residues" evidence="6">
    <location>
        <begin position="412"/>
        <end position="425"/>
    </location>
</feature>
<evidence type="ECO:0000256" key="6">
    <source>
        <dbReference type="SAM" id="MobiDB-lite"/>
    </source>
</evidence>
<protein>
    <recommendedName>
        <fullName evidence="5">Atos homolog protein A</fullName>
    </recommendedName>
</protein>
<evidence type="ECO:0000256" key="1">
    <source>
        <dbReference type="ARBA" id="ARBA00004123"/>
    </source>
</evidence>
<comment type="similarity">
    <text evidence="3">Belongs to the ATOS family.</text>
</comment>
<dbReference type="PANTHER" id="PTHR13199">
    <property type="entry name" value="GH03947P"/>
    <property type="match status" value="1"/>
</dbReference>
<dbReference type="InterPro" id="IPR033473">
    <property type="entry name" value="Atos-like_C"/>
</dbReference>
<reference evidence="8" key="1">
    <citation type="submission" date="2021-01" db="EMBL/GenBank/DDBJ databases">
        <authorList>
            <person name="Zahm M."/>
            <person name="Roques C."/>
            <person name="Cabau C."/>
            <person name="Klopp C."/>
            <person name="Donnadieu C."/>
            <person name="Jouanno E."/>
            <person name="Lampietro C."/>
            <person name="Louis A."/>
            <person name="Herpin A."/>
            <person name="Echchiki A."/>
            <person name="Berthelot C."/>
            <person name="Parey E."/>
            <person name="Roest-Crollius H."/>
            <person name="Braasch I."/>
            <person name="Postlethwait J."/>
            <person name="Bobe J."/>
            <person name="Montfort J."/>
            <person name="Bouchez O."/>
            <person name="Begum T."/>
            <person name="Mejri S."/>
            <person name="Adams A."/>
            <person name="Chen W.-J."/>
            <person name="Guiguen Y."/>
        </authorList>
    </citation>
    <scope>NUCLEOTIDE SEQUENCE</scope>
    <source>
        <tissue evidence="8">Blood</tissue>
    </source>
</reference>
<feature type="compositionally biased region" description="Basic and acidic residues" evidence="6">
    <location>
        <begin position="241"/>
        <end position="253"/>
    </location>
</feature>
<dbReference type="InterPro" id="IPR025261">
    <property type="entry name" value="Atos-like_cons_dom"/>
</dbReference>
<evidence type="ECO:0000256" key="2">
    <source>
        <dbReference type="ARBA" id="ARBA00023242"/>
    </source>
</evidence>
<feature type="compositionally biased region" description="Basic and acidic residues" evidence="6">
    <location>
        <begin position="434"/>
        <end position="448"/>
    </location>
</feature>
<dbReference type="PANTHER" id="PTHR13199:SF13">
    <property type="entry name" value="ATOS HOMOLOG PROTEIN A"/>
    <property type="match status" value="1"/>
</dbReference>
<evidence type="ECO:0000313" key="8">
    <source>
        <dbReference type="EMBL" id="KAI1889661.1"/>
    </source>
</evidence>
<feature type="domain" description="Atos-like conserved" evidence="7">
    <location>
        <begin position="806"/>
        <end position="864"/>
    </location>
</feature>
<feature type="compositionally biased region" description="Basic and acidic residues" evidence="6">
    <location>
        <begin position="579"/>
        <end position="606"/>
    </location>
</feature>
<dbReference type="AlphaFoldDB" id="A0A8T3CZN5"/>
<dbReference type="OrthoDB" id="8625101at2759"/>